<dbReference type="Pfam" id="PF08362">
    <property type="entry name" value="TetR_C_3"/>
    <property type="match status" value="1"/>
</dbReference>
<dbReference type="SUPFAM" id="SSF46689">
    <property type="entry name" value="Homeodomain-like"/>
    <property type="match status" value="1"/>
</dbReference>
<name>A0ABU7HLB3_9PSED</name>
<organism evidence="5 6">
    <name type="scientific">Pseudomonas ulcerans</name>
    <dbReference type="NCBI Taxonomy" id="3115852"/>
    <lineage>
        <taxon>Bacteria</taxon>
        <taxon>Pseudomonadati</taxon>
        <taxon>Pseudomonadota</taxon>
        <taxon>Gammaproteobacteria</taxon>
        <taxon>Pseudomonadales</taxon>
        <taxon>Pseudomonadaceae</taxon>
        <taxon>Pseudomonas</taxon>
    </lineage>
</organism>
<feature type="domain" description="HTH tetR-type" evidence="4">
    <location>
        <begin position="23"/>
        <end position="83"/>
    </location>
</feature>
<protein>
    <submittedName>
        <fullName evidence="5">TetR/AcrR family transcriptional regulator</fullName>
    </submittedName>
</protein>
<evidence type="ECO:0000256" key="1">
    <source>
        <dbReference type="ARBA" id="ARBA00023125"/>
    </source>
</evidence>
<dbReference type="InterPro" id="IPR013573">
    <property type="entry name" value="Tscrpt_reg_YcdC_C"/>
</dbReference>
<proteinExistence type="predicted"/>
<dbReference type="EMBL" id="JAZDQJ010000002">
    <property type="protein sequence ID" value="MEE1932293.1"/>
    <property type="molecule type" value="Genomic_DNA"/>
</dbReference>
<evidence type="ECO:0000313" key="5">
    <source>
        <dbReference type="EMBL" id="MEE1932293.1"/>
    </source>
</evidence>
<dbReference type="PANTHER" id="PTHR30055">
    <property type="entry name" value="HTH-TYPE TRANSCRIPTIONAL REGULATOR RUTR"/>
    <property type="match status" value="1"/>
</dbReference>
<dbReference type="Gene3D" id="1.10.10.60">
    <property type="entry name" value="Homeodomain-like"/>
    <property type="match status" value="1"/>
</dbReference>
<keyword evidence="6" id="KW-1185">Reference proteome</keyword>
<comment type="caution">
    <text evidence="5">The sequence shown here is derived from an EMBL/GenBank/DDBJ whole genome shotgun (WGS) entry which is preliminary data.</text>
</comment>
<dbReference type="InterPro" id="IPR036271">
    <property type="entry name" value="Tet_transcr_reg_TetR-rel_C_sf"/>
</dbReference>
<evidence type="ECO:0000259" key="4">
    <source>
        <dbReference type="PROSITE" id="PS50977"/>
    </source>
</evidence>
<reference evidence="5 6" key="1">
    <citation type="submission" date="2024-01" db="EMBL/GenBank/DDBJ databases">
        <title>Unpublished Manusciprt.</title>
        <authorList>
            <person name="Duman M."/>
            <person name="Valdes E.G."/>
            <person name="Ajmi N."/>
            <person name="Altun S."/>
            <person name="Saticioglu I.B."/>
        </authorList>
    </citation>
    <scope>NUCLEOTIDE SEQUENCE [LARGE SCALE GENOMIC DNA]</scope>
    <source>
        <strain evidence="5 6">148P</strain>
    </source>
</reference>
<sequence>MYIMPFDPRLDAPRTANPSPADDSVRRTILDAASEAFADKGYAATKIATIAELAGLPKSNVHYYFKSKENIYAKVLEDIAPSYLSACMPVLEDDETPIEALTHTLVRMIRLFERQPFASKVFMAELREGARRLPGEFFARWTAQTQKSLAGIRQWIDRGLLAPVDPEHALLTIWAMAQSCVSRGWQMPGLPAEAMDYDVAARNAARLLLGGLIPGGSVPR</sequence>
<evidence type="ECO:0000256" key="3">
    <source>
        <dbReference type="SAM" id="MobiDB-lite"/>
    </source>
</evidence>
<dbReference type="RefSeq" id="WP_330073244.1">
    <property type="nucleotide sequence ID" value="NZ_JAZDQJ010000002.1"/>
</dbReference>
<dbReference type="InterPro" id="IPR001647">
    <property type="entry name" value="HTH_TetR"/>
</dbReference>
<keyword evidence="1 2" id="KW-0238">DNA-binding</keyword>
<dbReference type="Pfam" id="PF00440">
    <property type="entry name" value="TetR_N"/>
    <property type="match status" value="1"/>
</dbReference>
<feature type="DNA-binding region" description="H-T-H motif" evidence="2">
    <location>
        <begin position="46"/>
        <end position="65"/>
    </location>
</feature>
<gene>
    <name evidence="5" type="ORF">V0R50_03580</name>
</gene>
<accession>A0ABU7HLB3</accession>
<dbReference type="Gene3D" id="1.10.357.10">
    <property type="entry name" value="Tetracycline Repressor, domain 2"/>
    <property type="match status" value="1"/>
</dbReference>
<dbReference type="PRINTS" id="PR00455">
    <property type="entry name" value="HTHTETR"/>
</dbReference>
<dbReference type="SUPFAM" id="SSF48498">
    <property type="entry name" value="Tetracyclin repressor-like, C-terminal domain"/>
    <property type="match status" value="1"/>
</dbReference>
<dbReference type="InterPro" id="IPR009057">
    <property type="entry name" value="Homeodomain-like_sf"/>
</dbReference>
<dbReference type="PANTHER" id="PTHR30055:SF196">
    <property type="entry name" value="HTH-TYPE TRANSCRIPTIONAL REGULATOR RUTR"/>
    <property type="match status" value="1"/>
</dbReference>
<feature type="region of interest" description="Disordered" evidence="3">
    <location>
        <begin position="1"/>
        <end position="23"/>
    </location>
</feature>
<dbReference type="Proteomes" id="UP001335100">
    <property type="component" value="Unassembled WGS sequence"/>
</dbReference>
<dbReference type="PROSITE" id="PS50977">
    <property type="entry name" value="HTH_TETR_2"/>
    <property type="match status" value="1"/>
</dbReference>
<dbReference type="InterPro" id="IPR050109">
    <property type="entry name" value="HTH-type_TetR-like_transc_reg"/>
</dbReference>
<evidence type="ECO:0000313" key="6">
    <source>
        <dbReference type="Proteomes" id="UP001335100"/>
    </source>
</evidence>
<evidence type="ECO:0000256" key="2">
    <source>
        <dbReference type="PROSITE-ProRule" id="PRU00335"/>
    </source>
</evidence>